<evidence type="ECO:0000313" key="3">
    <source>
        <dbReference type="Proteomes" id="UP000604046"/>
    </source>
</evidence>
<evidence type="ECO:0000256" key="1">
    <source>
        <dbReference type="SAM" id="MobiDB-lite"/>
    </source>
</evidence>
<accession>A0A812MRB7</accession>
<comment type="caution">
    <text evidence="2">The sequence shown here is derived from an EMBL/GenBank/DDBJ whole genome shotgun (WGS) entry which is preliminary data.</text>
</comment>
<keyword evidence="3" id="KW-1185">Reference proteome</keyword>
<dbReference type="Proteomes" id="UP000604046">
    <property type="component" value="Unassembled WGS sequence"/>
</dbReference>
<reference evidence="2" key="1">
    <citation type="submission" date="2021-02" db="EMBL/GenBank/DDBJ databases">
        <authorList>
            <person name="Dougan E. K."/>
            <person name="Rhodes N."/>
            <person name="Thang M."/>
            <person name="Chan C."/>
        </authorList>
    </citation>
    <scope>NUCLEOTIDE SEQUENCE</scope>
</reference>
<feature type="region of interest" description="Disordered" evidence="1">
    <location>
        <begin position="211"/>
        <end position="232"/>
    </location>
</feature>
<evidence type="ECO:0000313" key="2">
    <source>
        <dbReference type="EMBL" id="CAE7278467.1"/>
    </source>
</evidence>
<protein>
    <submittedName>
        <fullName evidence="2">Uncharacterized protein</fullName>
    </submittedName>
</protein>
<sequence length="232" mass="25932">MTAMFGQYGSRGSLVLGLKTHDTTQKEGSYNRLRREWFVMYLSSEALEPSHQGCRNLAPASAEMAQVVMRPEFYDKNIEKMNLWVSVIGEAGGAFGLAQTGFFGLYLLLWYTQYGAKKLEGDSVSRPYAQLLQAIVRTSTFIAEFVAQHTVLEIGQAEELSDFCADRNLNVADFELALIEACQQRQWHQELGEHQRSLALQVFAAGATPRPSRVPTIGDTRRASGSWAPWDS</sequence>
<dbReference type="AlphaFoldDB" id="A0A812MRB7"/>
<proteinExistence type="predicted"/>
<gene>
    <name evidence="2" type="ORF">SNAT2548_LOCUS14765</name>
</gene>
<dbReference type="OrthoDB" id="416269at2759"/>
<organism evidence="2 3">
    <name type="scientific">Symbiodinium natans</name>
    <dbReference type="NCBI Taxonomy" id="878477"/>
    <lineage>
        <taxon>Eukaryota</taxon>
        <taxon>Sar</taxon>
        <taxon>Alveolata</taxon>
        <taxon>Dinophyceae</taxon>
        <taxon>Suessiales</taxon>
        <taxon>Symbiodiniaceae</taxon>
        <taxon>Symbiodinium</taxon>
    </lineage>
</organism>
<name>A0A812MRB7_9DINO</name>
<dbReference type="EMBL" id="CAJNDS010001779">
    <property type="protein sequence ID" value="CAE7278467.1"/>
    <property type="molecule type" value="Genomic_DNA"/>
</dbReference>